<dbReference type="SUPFAM" id="SSF48264">
    <property type="entry name" value="Cytochrome P450"/>
    <property type="match status" value="1"/>
</dbReference>
<keyword evidence="5 9" id="KW-0560">Oxidoreductase</keyword>
<dbReference type="GO" id="GO:0005506">
    <property type="term" value="F:iron ion binding"/>
    <property type="evidence" value="ECO:0007669"/>
    <property type="project" value="InterPro"/>
</dbReference>
<dbReference type="Proteomes" id="UP000030143">
    <property type="component" value="Unassembled WGS sequence"/>
</dbReference>
<reference evidence="10 11" key="1">
    <citation type="journal article" date="2015" name="Mol. Plant Microbe Interact.">
        <title>Genome, transcriptome, and functional analyses of Penicillium expansum provide new insights into secondary metabolism and pathogenicity.</title>
        <authorList>
            <person name="Ballester A.R."/>
            <person name="Marcet-Houben M."/>
            <person name="Levin E."/>
            <person name="Sela N."/>
            <person name="Selma-Lazaro C."/>
            <person name="Carmona L."/>
            <person name="Wisniewski M."/>
            <person name="Droby S."/>
            <person name="Gonzalez-Candelas L."/>
            <person name="Gabaldon T."/>
        </authorList>
    </citation>
    <scope>NUCLEOTIDE SEQUENCE [LARGE SCALE GENOMIC DNA]</scope>
    <source>
        <strain evidence="10 11">MD-8</strain>
    </source>
</reference>
<feature type="binding site" description="axial binding residue" evidence="8">
    <location>
        <position position="270"/>
    </location>
    <ligand>
        <name>heme</name>
        <dbReference type="ChEBI" id="CHEBI:30413"/>
    </ligand>
    <ligandPart>
        <name>Fe</name>
        <dbReference type="ChEBI" id="CHEBI:18248"/>
    </ligandPart>
</feature>
<accession>A0A0A2ITH7</accession>
<dbReference type="PRINTS" id="PR00385">
    <property type="entry name" value="P450"/>
</dbReference>
<dbReference type="GO" id="GO:0004497">
    <property type="term" value="F:monooxygenase activity"/>
    <property type="evidence" value="ECO:0007669"/>
    <property type="project" value="UniProtKB-KW"/>
</dbReference>
<keyword evidence="4 8" id="KW-0479">Metal-binding</keyword>
<evidence type="ECO:0000256" key="9">
    <source>
        <dbReference type="RuleBase" id="RU000461"/>
    </source>
</evidence>
<dbReference type="GO" id="GO:0043386">
    <property type="term" value="P:mycotoxin biosynthetic process"/>
    <property type="evidence" value="ECO:0007669"/>
    <property type="project" value="UniProtKB-ARBA"/>
</dbReference>
<dbReference type="GO" id="GO:0016705">
    <property type="term" value="F:oxidoreductase activity, acting on paired donors, with incorporation or reduction of molecular oxygen"/>
    <property type="evidence" value="ECO:0007669"/>
    <property type="project" value="InterPro"/>
</dbReference>
<dbReference type="Gene3D" id="1.10.630.10">
    <property type="entry name" value="Cytochrome P450"/>
    <property type="match status" value="1"/>
</dbReference>
<keyword evidence="7 9" id="KW-0503">Monooxygenase</keyword>
<dbReference type="VEuPathDB" id="FungiDB:PEXP_018810"/>
<evidence type="ECO:0000256" key="1">
    <source>
        <dbReference type="ARBA" id="ARBA00001971"/>
    </source>
</evidence>
<evidence type="ECO:0000256" key="5">
    <source>
        <dbReference type="ARBA" id="ARBA00023002"/>
    </source>
</evidence>
<dbReference type="OrthoDB" id="2789670at2759"/>
<name>A0A0A2ITH7_PENEN</name>
<comment type="caution">
    <text evidence="10">The sequence shown here is derived from an EMBL/GenBank/DDBJ whole genome shotgun (WGS) entry which is preliminary data.</text>
</comment>
<dbReference type="InterPro" id="IPR017972">
    <property type="entry name" value="Cyt_P450_CS"/>
</dbReference>
<dbReference type="Pfam" id="PF00067">
    <property type="entry name" value="p450"/>
    <property type="match status" value="1"/>
</dbReference>
<dbReference type="GeneID" id="27676796"/>
<evidence type="ECO:0000313" key="10">
    <source>
        <dbReference type="EMBL" id="KGO57972.1"/>
    </source>
</evidence>
<evidence type="ECO:0000256" key="2">
    <source>
        <dbReference type="ARBA" id="ARBA00010617"/>
    </source>
</evidence>
<evidence type="ECO:0000256" key="4">
    <source>
        <dbReference type="ARBA" id="ARBA00022723"/>
    </source>
</evidence>
<comment type="similarity">
    <text evidence="2 9">Belongs to the cytochrome P450 family.</text>
</comment>
<protein>
    <submittedName>
        <fullName evidence="10">Cytochrome P450</fullName>
    </submittedName>
</protein>
<evidence type="ECO:0000256" key="6">
    <source>
        <dbReference type="ARBA" id="ARBA00023004"/>
    </source>
</evidence>
<dbReference type="STRING" id="27334.A0A0A2ITH7"/>
<dbReference type="InterPro" id="IPR036396">
    <property type="entry name" value="Cyt_P450_sf"/>
</dbReference>
<evidence type="ECO:0000313" key="11">
    <source>
        <dbReference type="Proteomes" id="UP000030143"/>
    </source>
</evidence>
<sequence length="358" mass="40295">MQRMTGASILDMVYGYKVEPSGPDPLVDIADLSNKQFSIAVQTGIWIVDSVPILKYLPTWFPGAGFQRTAREWRHNLTSLAERPYAFVLHQRSKQKDAASYVSRHLDLLNSPATPEEESVIKWTAGVMYAGGADTTVSTLLTFFRVMAQFPDIQRHAQAEIDIVVGSRLPTMSDRQNLPYVDALIKEVMRWHPIAPLGVPHMATEEDEYNGYRIPKGAVLVANIWSFAHDPEIYNEPMKFNPDRFLECEDGIAPECDPQKVVFGFGRRICPGRFLADASLFLTISKSLAVFDIAKSVGEDGKEIDLPDEFSPGIISHPSPFRVQVRPRSKHAEMLIRSVELEDPWLEGDSKVFNDIQF</sequence>
<dbReference type="PhylomeDB" id="A0A0A2ITH7"/>
<dbReference type="CDD" id="cd11065">
    <property type="entry name" value="CYP64-like"/>
    <property type="match status" value="1"/>
</dbReference>
<evidence type="ECO:0000256" key="8">
    <source>
        <dbReference type="PIRSR" id="PIRSR602401-1"/>
    </source>
</evidence>
<dbReference type="AlphaFoldDB" id="A0A0A2ITH7"/>
<organism evidence="10 11">
    <name type="scientific">Penicillium expansum</name>
    <name type="common">Blue mold rot fungus</name>
    <dbReference type="NCBI Taxonomy" id="27334"/>
    <lineage>
        <taxon>Eukaryota</taxon>
        <taxon>Fungi</taxon>
        <taxon>Dikarya</taxon>
        <taxon>Ascomycota</taxon>
        <taxon>Pezizomycotina</taxon>
        <taxon>Eurotiomycetes</taxon>
        <taxon>Eurotiomycetidae</taxon>
        <taxon>Eurotiales</taxon>
        <taxon>Aspergillaceae</taxon>
        <taxon>Penicillium</taxon>
    </lineage>
</organism>
<dbReference type="HOGENOM" id="CLU_001570_2_0_1"/>
<gene>
    <name evidence="10" type="ORF">PEX2_041020</name>
</gene>
<dbReference type="PROSITE" id="PS00086">
    <property type="entry name" value="CYTOCHROME_P450"/>
    <property type="match status" value="1"/>
</dbReference>
<dbReference type="RefSeq" id="XP_016599548.1">
    <property type="nucleotide sequence ID" value="XM_016741377.1"/>
</dbReference>
<dbReference type="PRINTS" id="PR00463">
    <property type="entry name" value="EP450I"/>
</dbReference>
<dbReference type="GO" id="GO:0020037">
    <property type="term" value="F:heme binding"/>
    <property type="evidence" value="ECO:0007669"/>
    <property type="project" value="InterPro"/>
</dbReference>
<dbReference type="PANTHER" id="PTHR46300">
    <property type="entry name" value="P450, PUTATIVE (EUROFUNG)-RELATED-RELATED"/>
    <property type="match status" value="1"/>
</dbReference>
<evidence type="ECO:0000256" key="3">
    <source>
        <dbReference type="ARBA" id="ARBA00022617"/>
    </source>
</evidence>
<evidence type="ECO:0000256" key="7">
    <source>
        <dbReference type="ARBA" id="ARBA00023033"/>
    </source>
</evidence>
<proteinExistence type="inferred from homology"/>
<dbReference type="InterPro" id="IPR001128">
    <property type="entry name" value="Cyt_P450"/>
</dbReference>
<keyword evidence="3 8" id="KW-0349">Heme</keyword>
<keyword evidence="11" id="KW-1185">Reference proteome</keyword>
<dbReference type="PANTHER" id="PTHR46300:SF7">
    <property type="entry name" value="P450, PUTATIVE (EUROFUNG)-RELATED"/>
    <property type="match status" value="1"/>
</dbReference>
<dbReference type="EMBL" id="JQFZ01000133">
    <property type="protein sequence ID" value="KGO57972.1"/>
    <property type="molecule type" value="Genomic_DNA"/>
</dbReference>
<dbReference type="InterPro" id="IPR050364">
    <property type="entry name" value="Cytochrome_P450_fung"/>
</dbReference>
<comment type="cofactor">
    <cofactor evidence="1 8">
        <name>heme</name>
        <dbReference type="ChEBI" id="CHEBI:30413"/>
    </cofactor>
</comment>
<keyword evidence="6 8" id="KW-0408">Iron</keyword>
<dbReference type="InterPro" id="IPR002401">
    <property type="entry name" value="Cyt_P450_E_grp-I"/>
</dbReference>